<proteinExistence type="predicted"/>
<dbReference type="Proteomes" id="UP000029846">
    <property type="component" value="Unassembled WGS sequence"/>
</dbReference>
<reference evidence="3 5" key="2">
    <citation type="submission" date="2014-10" db="EMBL/GenBank/DDBJ databases">
        <title>Paracoccus sanguinis sp. nov., isolated from clinical specimens of New York State patients.</title>
        <authorList>
            <person name="Mingle L.A."/>
            <person name="Cole J.A."/>
            <person name="Lapierre P."/>
            <person name="Musser K.A."/>
        </authorList>
    </citation>
    <scope>NUCLEOTIDE SEQUENCE [LARGE SCALE GENOMIC DNA]</scope>
    <source>
        <strain evidence="3 5">JCM 14014</strain>
    </source>
</reference>
<keyword evidence="5" id="KW-1185">Reference proteome</keyword>
<dbReference type="GO" id="GO:0016628">
    <property type="term" value="F:oxidoreductase activity, acting on the CH-CH group of donors, NAD or NADP as acceptor"/>
    <property type="evidence" value="ECO:0007669"/>
    <property type="project" value="InterPro"/>
</dbReference>
<dbReference type="CDD" id="cd05288">
    <property type="entry name" value="PGDH"/>
    <property type="match status" value="1"/>
</dbReference>
<reference evidence="3 5" key="1">
    <citation type="submission" date="2014-09" db="EMBL/GenBank/DDBJ databases">
        <authorList>
            <person name="McGinnis J.M."/>
            <person name="Wolfgang W.J."/>
        </authorList>
    </citation>
    <scope>NUCLEOTIDE SEQUENCE [LARGE SCALE GENOMIC DNA]</scope>
    <source>
        <strain evidence="3 5">JCM 14014</strain>
    </source>
</reference>
<dbReference type="InterPro" id="IPR041694">
    <property type="entry name" value="ADH_N_2"/>
</dbReference>
<keyword evidence="1" id="KW-0560">Oxidoreductase</keyword>
<dbReference type="Pfam" id="PF00107">
    <property type="entry name" value="ADH_zinc_N"/>
    <property type="match status" value="1"/>
</dbReference>
<dbReference type="InterPro" id="IPR011032">
    <property type="entry name" value="GroES-like_sf"/>
</dbReference>
<dbReference type="Gene3D" id="3.90.180.10">
    <property type="entry name" value="Medium-chain alcohol dehydrogenases, catalytic domain"/>
    <property type="match status" value="1"/>
</dbReference>
<dbReference type="RefSeq" id="WP_036742873.1">
    <property type="nucleotide sequence ID" value="NZ_FOJO01000010.1"/>
</dbReference>
<evidence type="ECO:0000256" key="1">
    <source>
        <dbReference type="ARBA" id="ARBA00023002"/>
    </source>
</evidence>
<dbReference type="AlphaFoldDB" id="A0A099EYP5"/>
<sequence>MLEPLEQDVNRRIVLNARPVGGAKETDFRLETQAVPQAGQGQLLVHNHFLSVDPYMRGMMSDRKSYVEPIALGAPMAGLTVGQVVESRHDGFSSGDWVVTNGHWQDYSLVDDAQTWKLAAGLERKSLALGVLGMPGLTAWAGLRLIGKPQAGETLVVAAATGPVGSMVGQLARKMGLRAVGVAGGPEKCRIAVERLGFDACLDHRAPDFEAQLSAAVPDGIDIYFENVGGRVLRAVVPLLNQRARIPLCGTIVTYDDPDRPNDTLPDHTDIIMSRLQQQRVLVQGFLVGDYFHQWGEFLQEVGPWVEAGEISFIEDIVAGLENAPSALIDVINGRNFGKKIVSLRD</sequence>
<evidence type="ECO:0000313" key="5">
    <source>
        <dbReference type="Proteomes" id="UP000029846"/>
    </source>
</evidence>
<reference evidence="4 6" key="3">
    <citation type="submission" date="2016-10" db="EMBL/GenBank/DDBJ databases">
        <authorList>
            <person name="de Groot N.N."/>
        </authorList>
    </citation>
    <scope>NUCLEOTIDE SEQUENCE [LARGE SCALE GENOMIC DNA]</scope>
    <source>
        <strain evidence="4 6">CGMCC 1.6117</strain>
    </source>
</reference>
<evidence type="ECO:0000313" key="4">
    <source>
        <dbReference type="EMBL" id="SFA53082.1"/>
    </source>
</evidence>
<dbReference type="SUPFAM" id="SSF50129">
    <property type="entry name" value="GroES-like"/>
    <property type="match status" value="1"/>
</dbReference>
<dbReference type="OrthoDB" id="9805663at2"/>
<dbReference type="PANTHER" id="PTHR43205:SF7">
    <property type="entry name" value="PROSTAGLANDIN REDUCTASE 1"/>
    <property type="match status" value="1"/>
</dbReference>
<dbReference type="FunFam" id="3.40.50.720:FF:000121">
    <property type="entry name" value="Prostaglandin reductase 2"/>
    <property type="match status" value="1"/>
</dbReference>
<dbReference type="STRING" id="376733.SAMN04487972_11082"/>
<dbReference type="SUPFAM" id="SSF51735">
    <property type="entry name" value="NAD(P)-binding Rossmann-fold domains"/>
    <property type="match status" value="1"/>
</dbReference>
<dbReference type="Proteomes" id="UP000182312">
    <property type="component" value="Unassembled WGS sequence"/>
</dbReference>
<dbReference type="InterPro" id="IPR045010">
    <property type="entry name" value="MDR_fam"/>
</dbReference>
<dbReference type="InterPro" id="IPR020843">
    <property type="entry name" value="ER"/>
</dbReference>
<evidence type="ECO:0000313" key="3">
    <source>
        <dbReference type="EMBL" id="KGJ03088.1"/>
    </source>
</evidence>
<feature type="domain" description="Enoyl reductase (ER)" evidence="2">
    <location>
        <begin position="21"/>
        <end position="342"/>
    </location>
</feature>
<evidence type="ECO:0000313" key="6">
    <source>
        <dbReference type="Proteomes" id="UP000182312"/>
    </source>
</evidence>
<gene>
    <name evidence="3" type="ORF">IT41_15360</name>
    <name evidence="4" type="ORF">SAMN04487972_11082</name>
</gene>
<dbReference type="SMART" id="SM00829">
    <property type="entry name" value="PKS_ER"/>
    <property type="match status" value="1"/>
</dbReference>
<dbReference type="EMBL" id="JRKN01000026">
    <property type="protein sequence ID" value="KGJ03088.1"/>
    <property type="molecule type" value="Genomic_DNA"/>
</dbReference>
<protein>
    <submittedName>
        <fullName evidence="3">NADP-dependent oxidoreductase</fullName>
    </submittedName>
</protein>
<dbReference type="InterPro" id="IPR013149">
    <property type="entry name" value="ADH-like_C"/>
</dbReference>
<evidence type="ECO:0000259" key="2">
    <source>
        <dbReference type="SMART" id="SM00829"/>
    </source>
</evidence>
<dbReference type="InterPro" id="IPR036291">
    <property type="entry name" value="NAD(P)-bd_dom_sf"/>
</dbReference>
<dbReference type="EMBL" id="FOJO01000010">
    <property type="protein sequence ID" value="SFA53082.1"/>
    <property type="molecule type" value="Genomic_DNA"/>
</dbReference>
<accession>A0A099EYP5</accession>
<dbReference type="eggNOG" id="COG2130">
    <property type="taxonomic scope" value="Bacteria"/>
</dbReference>
<dbReference type="PANTHER" id="PTHR43205">
    <property type="entry name" value="PROSTAGLANDIN REDUCTASE"/>
    <property type="match status" value="1"/>
</dbReference>
<name>A0A099EYP5_9RHOB</name>
<dbReference type="Gene3D" id="3.40.50.720">
    <property type="entry name" value="NAD(P)-binding Rossmann-like Domain"/>
    <property type="match status" value="1"/>
</dbReference>
<organism evidence="3 5">
    <name type="scientific">Paracoccus halophilus</name>
    <dbReference type="NCBI Taxonomy" id="376733"/>
    <lineage>
        <taxon>Bacteria</taxon>
        <taxon>Pseudomonadati</taxon>
        <taxon>Pseudomonadota</taxon>
        <taxon>Alphaproteobacteria</taxon>
        <taxon>Rhodobacterales</taxon>
        <taxon>Paracoccaceae</taxon>
        <taxon>Paracoccus</taxon>
    </lineage>
</organism>
<dbReference type="Pfam" id="PF16884">
    <property type="entry name" value="ADH_N_2"/>
    <property type="match status" value="1"/>
</dbReference>